<keyword evidence="2" id="KW-0282">Flagellum</keyword>
<keyword evidence="2" id="KW-0969">Cilium</keyword>
<name>A0A3B0URS5_9ZZZZ</name>
<sequence>MENMKNMKKVLVVDDSRFVRNFHTNLLKAAGLQADKASDGVEALEKATAVRYDLILSDINMPNMDGIVFTEKYRQNDNETPIVIISTQAEAVNKEKAISAGANLYIVKPVKPNALVLHIKMLLG</sequence>
<proteinExistence type="predicted"/>
<dbReference type="PROSITE" id="PS50110">
    <property type="entry name" value="RESPONSE_REGULATORY"/>
    <property type="match status" value="1"/>
</dbReference>
<evidence type="ECO:0000313" key="2">
    <source>
        <dbReference type="EMBL" id="VAW33791.1"/>
    </source>
</evidence>
<keyword evidence="2" id="KW-0675">Receptor</keyword>
<keyword evidence="2" id="KW-0966">Cell projection</keyword>
<organism evidence="2">
    <name type="scientific">hydrothermal vent metagenome</name>
    <dbReference type="NCBI Taxonomy" id="652676"/>
    <lineage>
        <taxon>unclassified sequences</taxon>
        <taxon>metagenomes</taxon>
        <taxon>ecological metagenomes</taxon>
    </lineage>
</organism>
<dbReference type="EMBL" id="UOEX01000062">
    <property type="protein sequence ID" value="VAW33791.1"/>
    <property type="molecule type" value="Genomic_DNA"/>
</dbReference>
<dbReference type="AlphaFoldDB" id="A0A3B0URS5"/>
<dbReference type="PANTHER" id="PTHR43228">
    <property type="entry name" value="TWO-COMPONENT RESPONSE REGULATOR"/>
    <property type="match status" value="1"/>
</dbReference>
<reference evidence="2" key="1">
    <citation type="submission" date="2018-06" db="EMBL/GenBank/DDBJ databases">
        <authorList>
            <person name="Zhirakovskaya E."/>
        </authorList>
    </citation>
    <scope>NUCLEOTIDE SEQUENCE</scope>
</reference>
<dbReference type="SMART" id="SM00448">
    <property type="entry name" value="REC"/>
    <property type="match status" value="1"/>
</dbReference>
<protein>
    <submittedName>
        <fullName evidence="2">Chemotaxis regulator - transmits chemoreceptor signals to flagellar motor components CheY</fullName>
    </submittedName>
</protein>
<dbReference type="GO" id="GO:0000160">
    <property type="term" value="P:phosphorelay signal transduction system"/>
    <property type="evidence" value="ECO:0007669"/>
    <property type="project" value="InterPro"/>
</dbReference>
<evidence type="ECO:0000259" key="1">
    <source>
        <dbReference type="PROSITE" id="PS50110"/>
    </source>
</evidence>
<gene>
    <name evidence="2" type="ORF">MNBD_DELTA03-185</name>
</gene>
<dbReference type="Gene3D" id="3.40.50.2300">
    <property type="match status" value="1"/>
</dbReference>
<dbReference type="SUPFAM" id="SSF52172">
    <property type="entry name" value="CheY-like"/>
    <property type="match status" value="1"/>
</dbReference>
<dbReference type="InterPro" id="IPR011006">
    <property type="entry name" value="CheY-like_superfamily"/>
</dbReference>
<feature type="domain" description="Response regulatory" evidence="1">
    <location>
        <begin position="9"/>
        <end position="123"/>
    </location>
</feature>
<dbReference type="Pfam" id="PF00072">
    <property type="entry name" value="Response_reg"/>
    <property type="match status" value="1"/>
</dbReference>
<dbReference type="PANTHER" id="PTHR43228:SF1">
    <property type="entry name" value="TWO-COMPONENT RESPONSE REGULATOR ARR22"/>
    <property type="match status" value="1"/>
</dbReference>
<accession>A0A3B0URS5</accession>
<dbReference type="InterPro" id="IPR052048">
    <property type="entry name" value="ST_Response_Regulator"/>
</dbReference>
<dbReference type="InterPro" id="IPR001789">
    <property type="entry name" value="Sig_transdc_resp-reg_receiver"/>
</dbReference>